<feature type="domain" description="B box-type" evidence="10">
    <location>
        <begin position="90"/>
        <end position="130"/>
    </location>
</feature>
<dbReference type="GO" id="GO:0005737">
    <property type="term" value="C:cytoplasm"/>
    <property type="evidence" value="ECO:0007669"/>
    <property type="project" value="UniProtKB-SubCell"/>
</dbReference>
<dbReference type="PANTHER" id="PTHR24103">
    <property type="entry name" value="E3 UBIQUITIN-PROTEIN LIGASE TRIM"/>
    <property type="match status" value="1"/>
</dbReference>
<dbReference type="SMART" id="SM00184">
    <property type="entry name" value="RING"/>
    <property type="match status" value="1"/>
</dbReference>
<evidence type="ECO:0000259" key="9">
    <source>
        <dbReference type="PROSITE" id="PS50089"/>
    </source>
</evidence>
<dbReference type="Pfam" id="PF00622">
    <property type="entry name" value="SPRY"/>
    <property type="match status" value="1"/>
</dbReference>
<dbReference type="Gene3D" id="2.60.120.920">
    <property type="match status" value="1"/>
</dbReference>
<dbReference type="PROSITE" id="PS50119">
    <property type="entry name" value="ZF_BBOX"/>
    <property type="match status" value="1"/>
</dbReference>
<evidence type="ECO:0000313" key="12">
    <source>
        <dbReference type="Ensembl" id="ENSNMLP00000017222.1"/>
    </source>
</evidence>
<evidence type="ECO:0000259" key="11">
    <source>
        <dbReference type="PROSITE" id="PS50188"/>
    </source>
</evidence>
<keyword evidence="4" id="KW-0479">Metal-binding</keyword>
<name>A0A8C6WM18_9GOBI</name>
<reference evidence="12" key="1">
    <citation type="submission" date="2025-08" db="UniProtKB">
        <authorList>
            <consortium name="Ensembl"/>
        </authorList>
    </citation>
    <scope>IDENTIFICATION</scope>
</reference>
<sequence length="476" mass="54772">MSERIAAVEDFLTCPVCLDTFKEPVSLGCNHSFCSSCLQNYWDKHNTKNCPVCRRKSSKEFPLVNFALKQLSLSLKAEEGVCSKRPKTEAEEGVCSKHPLVPALFCLDEARALCSICEFSQHRDHTVVSVEEAVSRLKEQLQSELKPLTEQREQASALQRQYEEVRVHSERQAEACARHIRETFERLHRFLQEEEELRLTALREERSRQLHTMDSELEKVRELLSTLNKNISTVEQQLKREHMDFIRQYSHSQKSSRSLLSQPTLRLGPGLLINQATVLGNMGFKAWEKMRSQVHDRPVILDPNTAARSLYLSEDLSGVRRGETKQQQVPDNPERFSKYAEVQGSEGWSCGSQQWDVEVGDHPSWTIGVTKESVDRKGERYAGPKNGFWCLFYKDGEYKDVVCKKLNLKLRPEKIRVRLDYNEGKVSFYNTDDMSLICSHTDRFKEKIFPFFSVGKAGDAKTKEIKICPSDVQIKT</sequence>
<dbReference type="Gene3D" id="3.30.40.10">
    <property type="entry name" value="Zinc/RING finger domain, C3HC4 (zinc finger)"/>
    <property type="match status" value="1"/>
</dbReference>
<keyword evidence="13" id="KW-1185">Reference proteome</keyword>
<dbReference type="InterPro" id="IPR017907">
    <property type="entry name" value="Znf_RING_CS"/>
</dbReference>
<evidence type="ECO:0000259" key="10">
    <source>
        <dbReference type="PROSITE" id="PS50119"/>
    </source>
</evidence>
<keyword evidence="6" id="KW-0862">Zinc</keyword>
<organism evidence="12 13">
    <name type="scientific">Neogobius melanostomus</name>
    <name type="common">round goby</name>
    <dbReference type="NCBI Taxonomy" id="47308"/>
    <lineage>
        <taxon>Eukaryota</taxon>
        <taxon>Metazoa</taxon>
        <taxon>Chordata</taxon>
        <taxon>Craniata</taxon>
        <taxon>Vertebrata</taxon>
        <taxon>Euteleostomi</taxon>
        <taxon>Actinopterygii</taxon>
        <taxon>Neopterygii</taxon>
        <taxon>Teleostei</taxon>
        <taxon>Neoteleostei</taxon>
        <taxon>Acanthomorphata</taxon>
        <taxon>Gobiaria</taxon>
        <taxon>Gobiiformes</taxon>
        <taxon>Gobioidei</taxon>
        <taxon>Gobiidae</taxon>
        <taxon>Benthophilinae</taxon>
        <taxon>Neogobiini</taxon>
        <taxon>Neogobius</taxon>
    </lineage>
</organism>
<dbReference type="SUPFAM" id="SSF57850">
    <property type="entry name" value="RING/U-box"/>
    <property type="match status" value="1"/>
</dbReference>
<evidence type="ECO:0000256" key="6">
    <source>
        <dbReference type="ARBA" id="ARBA00022833"/>
    </source>
</evidence>
<evidence type="ECO:0000256" key="1">
    <source>
        <dbReference type="ARBA" id="ARBA00004496"/>
    </source>
</evidence>
<proteinExistence type="inferred from homology"/>
<evidence type="ECO:0000313" key="13">
    <source>
        <dbReference type="Proteomes" id="UP000694523"/>
    </source>
</evidence>
<evidence type="ECO:0000256" key="3">
    <source>
        <dbReference type="ARBA" id="ARBA00022490"/>
    </source>
</evidence>
<keyword evidence="8" id="KW-0175">Coiled coil</keyword>
<dbReference type="InterPro" id="IPR018957">
    <property type="entry name" value="Znf_C3HC4_RING-type"/>
</dbReference>
<dbReference type="InterPro" id="IPR013320">
    <property type="entry name" value="ConA-like_dom_sf"/>
</dbReference>
<evidence type="ECO:0000256" key="8">
    <source>
        <dbReference type="SAM" id="Coils"/>
    </source>
</evidence>
<dbReference type="PROSITE" id="PS50188">
    <property type="entry name" value="B302_SPRY"/>
    <property type="match status" value="1"/>
</dbReference>
<keyword evidence="5 7" id="KW-0863">Zinc-finger</keyword>
<reference evidence="12" key="2">
    <citation type="submission" date="2025-09" db="UniProtKB">
        <authorList>
            <consortium name="Ensembl"/>
        </authorList>
    </citation>
    <scope>IDENTIFICATION</scope>
</reference>
<dbReference type="Pfam" id="PF00643">
    <property type="entry name" value="zf-B_box"/>
    <property type="match status" value="1"/>
</dbReference>
<dbReference type="InterPro" id="IPR000315">
    <property type="entry name" value="Znf_B-box"/>
</dbReference>
<evidence type="ECO:0000256" key="7">
    <source>
        <dbReference type="PROSITE-ProRule" id="PRU00024"/>
    </source>
</evidence>
<dbReference type="SMART" id="SM00589">
    <property type="entry name" value="PRY"/>
    <property type="match status" value="1"/>
</dbReference>
<feature type="coiled-coil region" evidence="8">
    <location>
        <begin position="138"/>
        <end position="168"/>
    </location>
</feature>
<dbReference type="CDD" id="cd19769">
    <property type="entry name" value="Bbox2_TRIM16-like"/>
    <property type="match status" value="1"/>
</dbReference>
<dbReference type="InterPro" id="IPR050143">
    <property type="entry name" value="TRIM/RBCC"/>
</dbReference>
<dbReference type="InterPro" id="IPR006574">
    <property type="entry name" value="PRY"/>
</dbReference>
<dbReference type="Pfam" id="PF00097">
    <property type="entry name" value="zf-C3HC4"/>
    <property type="match status" value="1"/>
</dbReference>
<evidence type="ECO:0008006" key="14">
    <source>
        <dbReference type="Google" id="ProtNLM"/>
    </source>
</evidence>
<dbReference type="PROSITE" id="PS50089">
    <property type="entry name" value="ZF_RING_2"/>
    <property type="match status" value="1"/>
</dbReference>
<dbReference type="Gene3D" id="3.30.160.60">
    <property type="entry name" value="Classic Zinc Finger"/>
    <property type="match status" value="1"/>
</dbReference>
<dbReference type="SMART" id="SM00449">
    <property type="entry name" value="SPRY"/>
    <property type="match status" value="1"/>
</dbReference>
<dbReference type="Proteomes" id="UP000694523">
    <property type="component" value="Unplaced"/>
</dbReference>
<evidence type="ECO:0000256" key="5">
    <source>
        <dbReference type="ARBA" id="ARBA00022771"/>
    </source>
</evidence>
<keyword evidence="3" id="KW-0963">Cytoplasm</keyword>
<feature type="coiled-coil region" evidence="8">
    <location>
        <begin position="210"/>
        <end position="237"/>
    </location>
</feature>
<dbReference type="SMART" id="SM00336">
    <property type="entry name" value="BBOX"/>
    <property type="match status" value="1"/>
</dbReference>
<feature type="domain" description="B30.2/SPRY" evidence="11">
    <location>
        <begin position="279"/>
        <end position="470"/>
    </location>
</feature>
<dbReference type="InterPro" id="IPR013083">
    <property type="entry name" value="Znf_RING/FYVE/PHD"/>
</dbReference>
<dbReference type="AlphaFoldDB" id="A0A8C6WM18"/>
<evidence type="ECO:0000256" key="4">
    <source>
        <dbReference type="ARBA" id="ARBA00022723"/>
    </source>
</evidence>
<dbReference type="PROSITE" id="PS00518">
    <property type="entry name" value="ZF_RING_1"/>
    <property type="match status" value="1"/>
</dbReference>
<dbReference type="SUPFAM" id="SSF49899">
    <property type="entry name" value="Concanavalin A-like lectins/glucanases"/>
    <property type="match status" value="1"/>
</dbReference>
<dbReference type="SUPFAM" id="SSF57845">
    <property type="entry name" value="B-box zinc-binding domain"/>
    <property type="match status" value="1"/>
</dbReference>
<dbReference type="PRINTS" id="PR01407">
    <property type="entry name" value="BUTYPHLNCDUF"/>
</dbReference>
<dbReference type="Pfam" id="PF13765">
    <property type="entry name" value="PRY"/>
    <property type="match status" value="1"/>
</dbReference>
<comment type="subcellular location">
    <subcellularLocation>
        <location evidence="1">Cytoplasm</location>
    </subcellularLocation>
</comment>
<feature type="domain" description="RING-type" evidence="9">
    <location>
        <begin position="14"/>
        <end position="54"/>
    </location>
</feature>
<evidence type="ECO:0000256" key="2">
    <source>
        <dbReference type="ARBA" id="ARBA00008518"/>
    </source>
</evidence>
<dbReference type="InterPro" id="IPR001841">
    <property type="entry name" value="Znf_RING"/>
</dbReference>
<dbReference type="InterPro" id="IPR003877">
    <property type="entry name" value="SPRY_dom"/>
</dbReference>
<dbReference type="InterPro" id="IPR043136">
    <property type="entry name" value="B30.2/SPRY_sf"/>
</dbReference>
<dbReference type="GO" id="GO:0008270">
    <property type="term" value="F:zinc ion binding"/>
    <property type="evidence" value="ECO:0007669"/>
    <property type="project" value="UniProtKB-KW"/>
</dbReference>
<dbReference type="InterPro" id="IPR001870">
    <property type="entry name" value="B30.2/SPRY"/>
</dbReference>
<dbReference type="InterPro" id="IPR003879">
    <property type="entry name" value="Butyrophylin_SPRY"/>
</dbReference>
<accession>A0A8C6WM18</accession>
<comment type="similarity">
    <text evidence="2">Belongs to the TRIM/RBCC family.</text>
</comment>
<dbReference type="Ensembl" id="ENSNMLT00000019370.1">
    <property type="protein sequence ID" value="ENSNMLP00000017222.1"/>
    <property type="gene ID" value="ENSNMLG00000011393.1"/>
</dbReference>
<protein>
    <recommendedName>
        <fullName evidence="14">Nuclear factor 7, brain</fullName>
    </recommendedName>
</protein>
<dbReference type="FunFam" id="2.60.120.920:FF:000004">
    <property type="entry name" value="Butyrophilin subfamily 1 member A1"/>
    <property type="match status" value="1"/>
</dbReference>